<dbReference type="InterPro" id="IPR017946">
    <property type="entry name" value="PLC-like_Pdiesterase_TIM-brl"/>
</dbReference>
<dbReference type="Proteomes" id="UP001241605">
    <property type="component" value="Chromosome"/>
</dbReference>
<dbReference type="PROSITE" id="PS51704">
    <property type="entry name" value="GP_PDE"/>
    <property type="match status" value="1"/>
</dbReference>
<sequence length="252" mass="27620">MMPTLPQSLLDRPIAHRAYHDAHAGRPENSRAAIVAAIEAGYGIEMDLQLSSDGQAMVFHDYDLKRLTVAKGAIRQRTAAELGTITLRYSDETVPSLVEVLDLVAGRVPLLIELKDQDGAMGPNVGPLEEATAAALKPYQGEVALMSFNPHSARRMAELAPDRPRGITTCSYSAKDWLMLNKATRDRLRAIPDFDSVPADFISHKHKALNAPRVQELRARGVPILCWTIRSPTEEAAARLIADNVTFEGYVA</sequence>
<evidence type="ECO:0000259" key="1">
    <source>
        <dbReference type="PROSITE" id="PS51704"/>
    </source>
</evidence>
<keyword evidence="3" id="KW-1185">Reference proteome</keyword>
<protein>
    <submittedName>
        <fullName evidence="2">Glycerophosphodiester phosphodiesterase family protein</fullName>
    </submittedName>
</protein>
<proteinExistence type="predicted"/>
<feature type="domain" description="GP-PDE" evidence="1">
    <location>
        <begin position="14"/>
        <end position="252"/>
    </location>
</feature>
<organism evidence="2 3">
    <name type="scientific">Tropicibacter oceani</name>
    <dbReference type="NCBI Taxonomy" id="3058420"/>
    <lineage>
        <taxon>Bacteria</taxon>
        <taxon>Pseudomonadati</taxon>
        <taxon>Pseudomonadota</taxon>
        <taxon>Alphaproteobacteria</taxon>
        <taxon>Rhodobacterales</taxon>
        <taxon>Roseobacteraceae</taxon>
        <taxon>Tropicibacter</taxon>
    </lineage>
</organism>
<dbReference type="RefSeq" id="WP_282302411.1">
    <property type="nucleotide sequence ID" value="NZ_CP124616.1"/>
</dbReference>
<accession>A0ABY8QMV0</accession>
<dbReference type="Gene3D" id="3.20.20.190">
    <property type="entry name" value="Phosphatidylinositol (PI) phosphodiesterase"/>
    <property type="match status" value="1"/>
</dbReference>
<dbReference type="SUPFAM" id="SSF51695">
    <property type="entry name" value="PLC-like phosphodiesterases"/>
    <property type="match status" value="1"/>
</dbReference>
<dbReference type="Pfam" id="PF03009">
    <property type="entry name" value="GDPD"/>
    <property type="match status" value="1"/>
</dbReference>
<dbReference type="InterPro" id="IPR030395">
    <property type="entry name" value="GP_PDE_dom"/>
</dbReference>
<dbReference type="PANTHER" id="PTHR46211:SF1">
    <property type="entry name" value="GLYCEROPHOSPHODIESTER PHOSPHODIESTERASE, CYTOPLASMIC"/>
    <property type="match status" value="1"/>
</dbReference>
<dbReference type="EMBL" id="CP124616">
    <property type="protein sequence ID" value="WGW05788.1"/>
    <property type="molecule type" value="Genomic_DNA"/>
</dbReference>
<gene>
    <name evidence="2" type="ORF">QF118_05035</name>
</gene>
<evidence type="ECO:0000313" key="3">
    <source>
        <dbReference type="Proteomes" id="UP001241605"/>
    </source>
</evidence>
<evidence type="ECO:0000313" key="2">
    <source>
        <dbReference type="EMBL" id="WGW05788.1"/>
    </source>
</evidence>
<name>A0ABY8QMV0_9RHOB</name>
<dbReference type="PANTHER" id="PTHR46211">
    <property type="entry name" value="GLYCEROPHOSPHORYL DIESTER PHOSPHODIESTERASE"/>
    <property type="match status" value="1"/>
</dbReference>
<reference evidence="2 3" key="1">
    <citation type="submission" date="2023-05" db="EMBL/GenBank/DDBJ databases">
        <title>YMD87, complete Genome.</title>
        <authorList>
            <person name="Zhang J."/>
            <person name="Xu X."/>
        </authorList>
    </citation>
    <scope>NUCLEOTIDE SEQUENCE [LARGE SCALE GENOMIC DNA]</scope>
    <source>
        <strain evidence="2 3">YMD87</strain>
    </source>
</reference>